<keyword evidence="3" id="KW-0805">Transcription regulation</keyword>
<keyword evidence="7" id="KW-0808">Transferase</keyword>
<dbReference type="PANTHER" id="PTHR46577">
    <property type="entry name" value="HTH-TYPE TRANSCRIPTIONAL REGULATORY PROTEIN GABR"/>
    <property type="match status" value="1"/>
</dbReference>
<dbReference type="GO" id="GO:0008483">
    <property type="term" value="F:transaminase activity"/>
    <property type="evidence" value="ECO:0007669"/>
    <property type="project" value="UniProtKB-KW"/>
</dbReference>
<dbReference type="Pfam" id="PF00392">
    <property type="entry name" value="GntR"/>
    <property type="match status" value="1"/>
</dbReference>
<dbReference type="Gene3D" id="3.40.640.10">
    <property type="entry name" value="Type I PLP-dependent aspartate aminotransferase-like (Major domain)"/>
    <property type="match status" value="1"/>
</dbReference>
<dbReference type="STRING" id="863227.GCA_000373005_02467"/>
<dbReference type="GO" id="GO:0030170">
    <property type="term" value="F:pyridoxal phosphate binding"/>
    <property type="evidence" value="ECO:0007669"/>
    <property type="project" value="InterPro"/>
</dbReference>
<dbReference type="CDD" id="cd00609">
    <property type="entry name" value="AAT_like"/>
    <property type="match status" value="1"/>
</dbReference>
<dbReference type="GO" id="GO:0003677">
    <property type="term" value="F:DNA binding"/>
    <property type="evidence" value="ECO:0007669"/>
    <property type="project" value="UniProtKB-KW"/>
</dbReference>
<evidence type="ECO:0000256" key="2">
    <source>
        <dbReference type="ARBA" id="ARBA00022898"/>
    </source>
</evidence>
<sequence>MDYGVLLSTFVRETGEAASARLPQQRRLYACLRAAILSGKIEEGTRLLSSRSLADELRMARNSVLYAYERLTAEGFLVGTRQGTIVAAVGVQQTPLAAPSDAPVLSRRVANMIPQDAGMDDPLPFLPGTPALDEFPLAQWRRCMERAWRNIGPAQLGYMPVQGDMALRKAIAEYLRISRGVRCEAQQVFITGGTQSSLDLCARTLADAGDTTWIENPGYDGARNAFQAANLQLVPISVDANGLAPRLEDWRDTPPKLIYITPSHQYPLGAVMSLDRRLALVAQASATGAWIIEDDYDSEFRHHSTPLSAVQGLAEDAPVIYLGTFSKVMFPALRIGFMVVPPALAPVLRHTASRLMLRGRVAEQLALAEFIEAGHFTRHLRRMRRLYAERRTALHEALERNLSGALTVSGGAGGMHLSARLDLPVADTEVSRVARTRGLVLRPLSRFCLDGTQAHYNGLVLGYGSVSASRMDGLTKQIGEVLDAMVSR</sequence>
<organism evidence="7 8">
    <name type="scientific">Trinickia symbiotica</name>
    <dbReference type="NCBI Taxonomy" id="863227"/>
    <lineage>
        <taxon>Bacteria</taxon>
        <taxon>Pseudomonadati</taxon>
        <taxon>Pseudomonadota</taxon>
        <taxon>Betaproteobacteria</taxon>
        <taxon>Burkholderiales</taxon>
        <taxon>Burkholderiaceae</taxon>
        <taxon>Trinickia</taxon>
    </lineage>
</organism>
<dbReference type="OrthoDB" id="9804020at2"/>
<proteinExistence type="inferred from homology"/>
<dbReference type="PANTHER" id="PTHR46577:SF1">
    <property type="entry name" value="HTH-TYPE TRANSCRIPTIONAL REGULATORY PROTEIN GABR"/>
    <property type="match status" value="1"/>
</dbReference>
<evidence type="ECO:0000256" key="3">
    <source>
        <dbReference type="ARBA" id="ARBA00023015"/>
    </source>
</evidence>
<accession>A0A2N7X9E0</accession>
<keyword evidence="5" id="KW-0804">Transcription</keyword>
<reference evidence="7 8" key="1">
    <citation type="submission" date="2018-01" db="EMBL/GenBank/DDBJ databases">
        <title>Whole genome analyses suggest that Burkholderia sensu lato contains two further novel genera in the rhizoxinica-symbiotica group Mycetohabitans gen. nov., and Trinickia gen. nov.: implications for the evolution of diazotrophy and nodulation in the Burkholderiaceae.</title>
        <authorList>
            <person name="Estrada-de los Santos P."/>
            <person name="Palmer M."/>
            <person name="Chavez-Ramirez B."/>
            <person name="Beukes C."/>
            <person name="Steenkamp E.T."/>
            <person name="Hirsch A.M."/>
            <person name="Manyaka P."/>
            <person name="Maluk M."/>
            <person name="Lafos M."/>
            <person name="Crook M."/>
            <person name="Gross E."/>
            <person name="Simon M.F."/>
            <person name="Bueno dos Reis Junior F."/>
            <person name="Poole P.S."/>
            <person name="Venter S.N."/>
            <person name="James E.K."/>
        </authorList>
    </citation>
    <scope>NUCLEOTIDE SEQUENCE [LARGE SCALE GENOMIC DNA]</scope>
    <source>
        <strain evidence="7 8">JPY 581</strain>
    </source>
</reference>
<dbReference type="InterPro" id="IPR036390">
    <property type="entry name" value="WH_DNA-bd_sf"/>
</dbReference>
<dbReference type="SUPFAM" id="SSF46785">
    <property type="entry name" value="Winged helix' DNA-binding domain"/>
    <property type="match status" value="1"/>
</dbReference>
<dbReference type="EMBL" id="PNYC01000001">
    <property type="protein sequence ID" value="PMS38359.1"/>
    <property type="molecule type" value="Genomic_DNA"/>
</dbReference>
<dbReference type="GO" id="GO:0003700">
    <property type="term" value="F:DNA-binding transcription factor activity"/>
    <property type="evidence" value="ECO:0007669"/>
    <property type="project" value="InterPro"/>
</dbReference>
<keyword evidence="2" id="KW-0663">Pyridoxal phosphate</keyword>
<evidence type="ECO:0000256" key="1">
    <source>
        <dbReference type="ARBA" id="ARBA00005384"/>
    </source>
</evidence>
<dbReference type="InterPro" id="IPR051446">
    <property type="entry name" value="HTH_trans_reg/aminotransferase"/>
</dbReference>
<dbReference type="PROSITE" id="PS50949">
    <property type="entry name" value="HTH_GNTR"/>
    <property type="match status" value="1"/>
</dbReference>
<name>A0A2N7X9E0_9BURK</name>
<dbReference type="Proteomes" id="UP000235777">
    <property type="component" value="Unassembled WGS sequence"/>
</dbReference>
<dbReference type="Gene3D" id="1.10.10.10">
    <property type="entry name" value="Winged helix-like DNA-binding domain superfamily/Winged helix DNA-binding domain"/>
    <property type="match status" value="1"/>
</dbReference>
<protein>
    <submittedName>
        <fullName evidence="7">PLP-dependent aminotransferase family protein</fullName>
    </submittedName>
</protein>
<dbReference type="RefSeq" id="WP_018441025.1">
    <property type="nucleotide sequence ID" value="NZ_KB890175.1"/>
</dbReference>
<evidence type="ECO:0000256" key="5">
    <source>
        <dbReference type="ARBA" id="ARBA00023163"/>
    </source>
</evidence>
<dbReference type="SUPFAM" id="SSF53383">
    <property type="entry name" value="PLP-dependent transferases"/>
    <property type="match status" value="1"/>
</dbReference>
<dbReference type="InterPro" id="IPR015424">
    <property type="entry name" value="PyrdxlP-dep_Trfase"/>
</dbReference>
<evidence type="ECO:0000259" key="6">
    <source>
        <dbReference type="PROSITE" id="PS50949"/>
    </source>
</evidence>
<dbReference type="InterPro" id="IPR036388">
    <property type="entry name" value="WH-like_DNA-bd_sf"/>
</dbReference>
<dbReference type="InterPro" id="IPR000524">
    <property type="entry name" value="Tscrpt_reg_HTH_GntR"/>
</dbReference>
<evidence type="ECO:0000313" key="7">
    <source>
        <dbReference type="EMBL" id="PMS38359.1"/>
    </source>
</evidence>
<dbReference type="AlphaFoldDB" id="A0A2N7X9E0"/>
<keyword evidence="8" id="KW-1185">Reference proteome</keyword>
<comment type="caution">
    <text evidence="7">The sequence shown here is derived from an EMBL/GenBank/DDBJ whole genome shotgun (WGS) entry which is preliminary data.</text>
</comment>
<feature type="domain" description="HTH gntR-type" evidence="6">
    <location>
        <begin position="22"/>
        <end position="89"/>
    </location>
</feature>
<keyword evidence="4" id="KW-0238">DNA-binding</keyword>
<evidence type="ECO:0000256" key="4">
    <source>
        <dbReference type="ARBA" id="ARBA00023125"/>
    </source>
</evidence>
<comment type="similarity">
    <text evidence="1">In the C-terminal section; belongs to the class-I pyridoxal-phosphate-dependent aminotransferase family.</text>
</comment>
<dbReference type="SMART" id="SM00345">
    <property type="entry name" value="HTH_GNTR"/>
    <property type="match status" value="1"/>
</dbReference>
<dbReference type="Pfam" id="PF00155">
    <property type="entry name" value="Aminotran_1_2"/>
    <property type="match status" value="1"/>
</dbReference>
<keyword evidence="7" id="KW-0032">Aminotransferase</keyword>
<evidence type="ECO:0000313" key="8">
    <source>
        <dbReference type="Proteomes" id="UP000235777"/>
    </source>
</evidence>
<gene>
    <name evidence="7" type="ORF">C0Z20_00215</name>
</gene>
<dbReference type="InterPro" id="IPR004839">
    <property type="entry name" value="Aminotransferase_I/II_large"/>
</dbReference>
<dbReference type="InterPro" id="IPR015421">
    <property type="entry name" value="PyrdxlP-dep_Trfase_major"/>
</dbReference>